<keyword evidence="3" id="KW-1185">Reference proteome</keyword>
<dbReference type="Proteomes" id="UP001162734">
    <property type="component" value="Chromosome"/>
</dbReference>
<name>A0ABM7XCM4_9BACT</name>
<feature type="region of interest" description="Disordered" evidence="1">
    <location>
        <begin position="68"/>
        <end position="131"/>
    </location>
</feature>
<evidence type="ECO:0000256" key="1">
    <source>
        <dbReference type="SAM" id="MobiDB-lite"/>
    </source>
</evidence>
<gene>
    <name evidence="2" type="ORF">AMPC_27370</name>
</gene>
<feature type="region of interest" description="Disordered" evidence="1">
    <location>
        <begin position="1"/>
        <end position="27"/>
    </location>
</feature>
<feature type="compositionally biased region" description="Basic and acidic residues" evidence="1">
    <location>
        <begin position="14"/>
        <end position="27"/>
    </location>
</feature>
<feature type="compositionally biased region" description="Pro residues" evidence="1">
    <location>
        <begin position="1"/>
        <end position="13"/>
    </location>
</feature>
<protein>
    <submittedName>
        <fullName evidence="2">Uncharacterized protein</fullName>
    </submittedName>
</protein>
<proteinExistence type="predicted"/>
<evidence type="ECO:0000313" key="2">
    <source>
        <dbReference type="EMBL" id="BDG09624.1"/>
    </source>
</evidence>
<reference evidence="3" key="1">
    <citation type="journal article" date="2022" name="Int. J. Syst. Evol. Microbiol.">
        <title>Anaeromyxobacter oryzae sp. nov., Anaeromyxobacter diazotrophicus sp. nov. and Anaeromyxobacter paludicola sp. nov., isolated from paddy soils.</title>
        <authorList>
            <person name="Itoh H."/>
            <person name="Xu Z."/>
            <person name="Mise K."/>
            <person name="Masuda Y."/>
            <person name="Ushijima N."/>
            <person name="Hayakawa C."/>
            <person name="Shiratori Y."/>
            <person name="Senoo K."/>
        </authorList>
    </citation>
    <scope>NUCLEOTIDE SEQUENCE [LARGE SCALE GENOMIC DNA]</scope>
    <source>
        <strain evidence="3">Red630</strain>
    </source>
</reference>
<feature type="compositionally biased region" description="Low complexity" evidence="1">
    <location>
        <begin position="68"/>
        <end position="83"/>
    </location>
</feature>
<organism evidence="2 3">
    <name type="scientific">Anaeromyxobacter paludicola</name>
    <dbReference type="NCBI Taxonomy" id="2918171"/>
    <lineage>
        <taxon>Bacteria</taxon>
        <taxon>Pseudomonadati</taxon>
        <taxon>Myxococcota</taxon>
        <taxon>Myxococcia</taxon>
        <taxon>Myxococcales</taxon>
        <taxon>Cystobacterineae</taxon>
        <taxon>Anaeromyxobacteraceae</taxon>
        <taxon>Anaeromyxobacter</taxon>
    </lineage>
</organism>
<accession>A0ABM7XCM4</accession>
<dbReference type="EMBL" id="AP025592">
    <property type="protein sequence ID" value="BDG09624.1"/>
    <property type="molecule type" value="Genomic_DNA"/>
</dbReference>
<dbReference type="RefSeq" id="WP_248341899.1">
    <property type="nucleotide sequence ID" value="NZ_AP025592.1"/>
</dbReference>
<sequence>MPRVSPPPFPSPAPRERGRGARGGLDEHPVSSRRLLALGLAANALLLAGSLAFILRARAPSLLDGDDAPASAAAGPAGASASPAMPPTLLPEGARAIPAVPPPPPAPGRKRTATSGVAHPSPADPPRPVTLKPSRQTWDFFSALGDLQGKIDECAARSPRPAPAGHEAQTVLRLTMETLDGQVLVHDAAVEREGDASPALVGCAQQLLRGARVPMAAARPGTRMEMQLPLTDAVAGRRTLR</sequence>
<evidence type="ECO:0000313" key="3">
    <source>
        <dbReference type="Proteomes" id="UP001162734"/>
    </source>
</evidence>